<organism evidence="2 3">
    <name type="scientific">Allacma fusca</name>
    <dbReference type="NCBI Taxonomy" id="39272"/>
    <lineage>
        <taxon>Eukaryota</taxon>
        <taxon>Metazoa</taxon>
        <taxon>Ecdysozoa</taxon>
        <taxon>Arthropoda</taxon>
        <taxon>Hexapoda</taxon>
        <taxon>Collembola</taxon>
        <taxon>Symphypleona</taxon>
        <taxon>Sminthuridae</taxon>
        <taxon>Allacma</taxon>
    </lineage>
</organism>
<evidence type="ECO:0000313" key="3">
    <source>
        <dbReference type="Proteomes" id="UP000708208"/>
    </source>
</evidence>
<gene>
    <name evidence="2" type="ORF">AFUS01_LOCUS28614</name>
</gene>
<proteinExistence type="predicted"/>
<dbReference type="OrthoDB" id="416253at2759"/>
<dbReference type="InterPro" id="IPR018170">
    <property type="entry name" value="Aldo/ket_reductase_CS"/>
</dbReference>
<reference evidence="2" key="1">
    <citation type="submission" date="2021-06" db="EMBL/GenBank/DDBJ databases">
        <authorList>
            <person name="Hodson N. C."/>
            <person name="Mongue J. A."/>
            <person name="Jaron S. K."/>
        </authorList>
    </citation>
    <scope>NUCLEOTIDE SEQUENCE</scope>
</reference>
<sequence>MANSKIKFLNGNGIPSIGYGTWLMQDPEVLETALEAALETGYRHIDTAFFYGNETVIGNVLKRWFDKGKLTREELFVTTKLPMHGMNPLKVLHFLQLSLNKLQLSYADLYLIHMPYGFNYIDDDATLPFKDEEQLQRIVDAAKIPPANLQVEMNVYFQQRELRALCKKLGVTLTAYAPLGSPGRAALHSAFQAPFADVGLLVDPVVKGIALKQNKTPAQILVRYLLDQNVVVLCKSDNPERVKENFNVFDFELSPEDATRLDQLDKGAQGRSFVWTFLPGITEHPEFPFNAEISGESEKTS</sequence>
<accession>A0A8J2KRI5</accession>
<dbReference type="PANTHER" id="PTHR11732">
    <property type="entry name" value="ALDO/KETO REDUCTASE"/>
    <property type="match status" value="1"/>
</dbReference>
<dbReference type="Pfam" id="PF00248">
    <property type="entry name" value="Aldo_ket_red"/>
    <property type="match status" value="2"/>
</dbReference>
<name>A0A8J2KRI5_9HEXA</name>
<comment type="caution">
    <text evidence="2">The sequence shown here is derived from an EMBL/GenBank/DDBJ whole genome shotgun (WGS) entry which is preliminary data.</text>
</comment>
<dbReference type="GO" id="GO:0016491">
    <property type="term" value="F:oxidoreductase activity"/>
    <property type="evidence" value="ECO:0007669"/>
    <property type="project" value="InterPro"/>
</dbReference>
<evidence type="ECO:0000313" key="2">
    <source>
        <dbReference type="EMBL" id="CAG7818087.1"/>
    </source>
</evidence>
<feature type="domain" description="NADP-dependent oxidoreductase" evidence="1">
    <location>
        <begin position="132"/>
        <end position="265"/>
    </location>
</feature>
<feature type="domain" description="NADP-dependent oxidoreductase" evidence="1">
    <location>
        <begin position="17"/>
        <end position="117"/>
    </location>
</feature>
<dbReference type="EMBL" id="CAJVCH010410912">
    <property type="protein sequence ID" value="CAG7818087.1"/>
    <property type="molecule type" value="Genomic_DNA"/>
</dbReference>
<dbReference type="AlphaFoldDB" id="A0A8J2KRI5"/>
<dbReference type="Proteomes" id="UP000708208">
    <property type="component" value="Unassembled WGS sequence"/>
</dbReference>
<dbReference type="InterPro" id="IPR023210">
    <property type="entry name" value="NADP_OxRdtase_dom"/>
</dbReference>
<dbReference type="PROSITE" id="PS00798">
    <property type="entry name" value="ALDOKETO_REDUCTASE_1"/>
    <property type="match status" value="1"/>
</dbReference>
<protein>
    <recommendedName>
        <fullName evidence="1">NADP-dependent oxidoreductase domain-containing protein</fullName>
    </recommendedName>
</protein>
<evidence type="ECO:0000259" key="1">
    <source>
        <dbReference type="Pfam" id="PF00248"/>
    </source>
</evidence>
<dbReference type="PIRSF" id="PIRSF000097">
    <property type="entry name" value="AKR"/>
    <property type="match status" value="1"/>
</dbReference>
<dbReference type="InterPro" id="IPR020471">
    <property type="entry name" value="AKR"/>
</dbReference>
<keyword evidence="3" id="KW-1185">Reference proteome</keyword>